<comment type="caution">
    <text evidence="1">The sequence shown here is derived from an EMBL/GenBank/DDBJ whole genome shotgun (WGS) entry which is preliminary data.</text>
</comment>
<dbReference type="RefSeq" id="WP_344483904.1">
    <property type="nucleotide sequence ID" value="NZ_BAAAQX010000020.1"/>
</dbReference>
<keyword evidence="2" id="KW-1185">Reference proteome</keyword>
<evidence type="ECO:0000313" key="2">
    <source>
        <dbReference type="Proteomes" id="UP001499843"/>
    </source>
</evidence>
<reference evidence="2" key="1">
    <citation type="journal article" date="2019" name="Int. J. Syst. Evol. Microbiol.">
        <title>The Global Catalogue of Microorganisms (GCM) 10K type strain sequencing project: providing services to taxonomists for standard genome sequencing and annotation.</title>
        <authorList>
            <consortium name="The Broad Institute Genomics Platform"/>
            <consortium name="The Broad Institute Genome Sequencing Center for Infectious Disease"/>
            <person name="Wu L."/>
            <person name="Ma J."/>
        </authorList>
    </citation>
    <scope>NUCLEOTIDE SEQUENCE [LARGE SCALE GENOMIC DNA]</scope>
    <source>
        <strain evidence="2">JCM 16114</strain>
    </source>
</reference>
<proteinExistence type="predicted"/>
<protein>
    <submittedName>
        <fullName evidence="1">Uncharacterized protein</fullName>
    </submittedName>
</protein>
<dbReference type="Proteomes" id="UP001499843">
    <property type="component" value="Unassembled WGS sequence"/>
</dbReference>
<gene>
    <name evidence="1" type="ORF">GCM10009850_068610</name>
</gene>
<accession>A0ABP5PID7</accession>
<dbReference type="EMBL" id="BAAAQX010000020">
    <property type="protein sequence ID" value="GAA2211402.1"/>
    <property type="molecule type" value="Genomic_DNA"/>
</dbReference>
<organism evidence="1 2">
    <name type="scientific">Nonomuraea monospora</name>
    <dbReference type="NCBI Taxonomy" id="568818"/>
    <lineage>
        <taxon>Bacteria</taxon>
        <taxon>Bacillati</taxon>
        <taxon>Actinomycetota</taxon>
        <taxon>Actinomycetes</taxon>
        <taxon>Streptosporangiales</taxon>
        <taxon>Streptosporangiaceae</taxon>
        <taxon>Nonomuraea</taxon>
    </lineage>
</organism>
<sequence>MFPRPLKAPSSTWLGDGNVESLIRGAADRAVQELADIVAADGAAEEEYLTPSLLALLSDNIDAVKAALVLAGMDGSSPKIEVERRIVPKSEEEIGADIGVVVSIQVPAHATITYGDLAQIKKSKLLRKPGPGSDSWAIAISQLEELLRCSATVMYWLIA</sequence>
<evidence type="ECO:0000313" key="1">
    <source>
        <dbReference type="EMBL" id="GAA2211402.1"/>
    </source>
</evidence>
<name>A0ABP5PID7_9ACTN</name>